<dbReference type="AlphaFoldDB" id="A0A4C1X1U4"/>
<comment type="caution">
    <text evidence="2">The sequence shown here is derived from an EMBL/GenBank/DDBJ whole genome shotgun (WGS) entry which is preliminary data.</text>
</comment>
<keyword evidence="2" id="KW-0808">Transferase</keyword>
<dbReference type="Proteomes" id="UP000299102">
    <property type="component" value="Unassembled WGS sequence"/>
</dbReference>
<dbReference type="Pfam" id="PF21788">
    <property type="entry name" value="TNP-like_GBD"/>
    <property type="match status" value="1"/>
</dbReference>
<evidence type="ECO:0000313" key="2">
    <source>
        <dbReference type="EMBL" id="GBP56324.1"/>
    </source>
</evidence>
<evidence type="ECO:0000259" key="1">
    <source>
        <dbReference type="Pfam" id="PF21788"/>
    </source>
</evidence>
<dbReference type="OrthoDB" id="414243at2759"/>
<evidence type="ECO:0000313" key="3">
    <source>
        <dbReference type="Proteomes" id="UP000299102"/>
    </source>
</evidence>
<accession>A0A4C1X1U4</accession>
<name>A0A4C1X1U4_EUMVA</name>
<sequence length="244" mass="27495">MLLEVDVGEHEIRLVNKLTEQHVNKDKIPKMKVSVAAQVFSQRVSAAMRFLAMNKLKSNHVNSSQIELLVVTAMSLRPFSKLFKPFKKNEKQDAESVPIPYEGLDLSIKLLLAYVGKETTDIKIWKLQDEESCKEQNLVQGQDKVKTDNKCGIHGTAILRCLGKCHGLSGADPFEDLEIDQIVEVFNEFRMILLGINNTEKCEEKSANTTKVGEMDAQAYLTKFDAVIATNRGHLALNKVLYHH</sequence>
<keyword evidence="3" id="KW-1185">Reference proteome</keyword>
<dbReference type="InterPro" id="IPR048366">
    <property type="entry name" value="TNP-like_GBD"/>
</dbReference>
<reference evidence="2 3" key="1">
    <citation type="journal article" date="2019" name="Commun. Biol.">
        <title>The bagworm genome reveals a unique fibroin gene that provides high tensile strength.</title>
        <authorList>
            <person name="Kono N."/>
            <person name="Nakamura H."/>
            <person name="Ohtoshi R."/>
            <person name="Tomita M."/>
            <person name="Numata K."/>
            <person name="Arakawa K."/>
        </authorList>
    </citation>
    <scope>NUCLEOTIDE SEQUENCE [LARGE SCALE GENOMIC DNA]</scope>
</reference>
<feature type="domain" description="Transposable element P transposase-like GTP-binding insertion" evidence="1">
    <location>
        <begin position="7"/>
        <end position="60"/>
    </location>
</feature>
<dbReference type="STRING" id="151549.A0A4C1X1U4"/>
<dbReference type="EMBL" id="BGZK01000689">
    <property type="protein sequence ID" value="GBP56324.1"/>
    <property type="molecule type" value="Genomic_DNA"/>
</dbReference>
<protein>
    <submittedName>
        <fullName evidence="2">Glutathione S-transferase</fullName>
    </submittedName>
</protein>
<gene>
    <name evidence="2" type="ORF">EVAR_28904_1</name>
</gene>
<organism evidence="2 3">
    <name type="scientific">Eumeta variegata</name>
    <name type="common">Bagworm moth</name>
    <name type="synonym">Eumeta japonica</name>
    <dbReference type="NCBI Taxonomy" id="151549"/>
    <lineage>
        <taxon>Eukaryota</taxon>
        <taxon>Metazoa</taxon>
        <taxon>Ecdysozoa</taxon>
        <taxon>Arthropoda</taxon>
        <taxon>Hexapoda</taxon>
        <taxon>Insecta</taxon>
        <taxon>Pterygota</taxon>
        <taxon>Neoptera</taxon>
        <taxon>Endopterygota</taxon>
        <taxon>Lepidoptera</taxon>
        <taxon>Glossata</taxon>
        <taxon>Ditrysia</taxon>
        <taxon>Tineoidea</taxon>
        <taxon>Psychidae</taxon>
        <taxon>Oiketicinae</taxon>
        <taxon>Eumeta</taxon>
    </lineage>
</organism>
<proteinExistence type="predicted"/>
<dbReference type="Gene3D" id="1.20.1050.10">
    <property type="match status" value="1"/>
</dbReference>
<dbReference type="GO" id="GO:0016740">
    <property type="term" value="F:transferase activity"/>
    <property type="evidence" value="ECO:0007669"/>
    <property type="project" value="UniProtKB-KW"/>
</dbReference>